<protein>
    <recommendedName>
        <fullName evidence="3">Polyketide cyclase / dehydrase and lipid transport</fullName>
    </recommendedName>
</protein>
<dbReference type="EMBL" id="JADILW010000017">
    <property type="protein sequence ID" value="MBO8479704.1"/>
    <property type="molecule type" value="Genomic_DNA"/>
</dbReference>
<organism evidence="1 2">
    <name type="scientific">Candidatus Cryptobacteroides avistercoris</name>
    <dbReference type="NCBI Taxonomy" id="2840758"/>
    <lineage>
        <taxon>Bacteria</taxon>
        <taxon>Pseudomonadati</taxon>
        <taxon>Bacteroidota</taxon>
        <taxon>Bacteroidia</taxon>
        <taxon>Bacteroidales</taxon>
        <taxon>Candidatus Cryptobacteroides</taxon>
    </lineage>
</organism>
<dbReference type="Gene3D" id="3.30.530.20">
    <property type="match status" value="1"/>
</dbReference>
<gene>
    <name evidence="1" type="ORF">IAB76_01130</name>
</gene>
<comment type="caution">
    <text evidence="1">The sequence shown here is derived from an EMBL/GenBank/DDBJ whole genome shotgun (WGS) entry which is preliminary data.</text>
</comment>
<reference evidence="1" key="1">
    <citation type="submission" date="2020-10" db="EMBL/GenBank/DDBJ databases">
        <authorList>
            <person name="Gilroy R."/>
        </authorList>
    </citation>
    <scope>NUCLEOTIDE SEQUENCE</scope>
    <source>
        <strain evidence="1">B3-1481</strain>
    </source>
</reference>
<evidence type="ECO:0000313" key="1">
    <source>
        <dbReference type="EMBL" id="MBO8479704.1"/>
    </source>
</evidence>
<accession>A0A9D9NMY8</accession>
<dbReference type="Proteomes" id="UP000823769">
    <property type="component" value="Unassembled WGS sequence"/>
</dbReference>
<proteinExistence type="predicted"/>
<dbReference type="InterPro" id="IPR023393">
    <property type="entry name" value="START-like_dom_sf"/>
</dbReference>
<evidence type="ECO:0008006" key="3">
    <source>
        <dbReference type="Google" id="ProtNLM"/>
    </source>
</evidence>
<dbReference type="SUPFAM" id="SSF55961">
    <property type="entry name" value="Bet v1-like"/>
    <property type="match status" value="1"/>
</dbReference>
<dbReference type="AlphaFoldDB" id="A0A9D9NMY8"/>
<sequence>MTTHHSSKHGLIARRPEELYMVFCDMRNFSRLVPGKVEAEVTADYDNLWVTVQGFKIGVRVDDREPYSLIRLSSADSPVEFVAALHFLPSDTPGRTEFYIDLDANLNLMMRSLLGSKIQQGLDKVVDGLVAASEGRMPDDMPEEFRK</sequence>
<reference evidence="1" key="2">
    <citation type="journal article" date="2021" name="PeerJ">
        <title>Extensive microbial diversity within the chicken gut microbiome revealed by metagenomics and culture.</title>
        <authorList>
            <person name="Gilroy R."/>
            <person name="Ravi A."/>
            <person name="Getino M."/>
            <person name="Pursley I."/>
            <person name="Horton D.L."/>
            <person name="Alikhan N.F."/>
            <person name="Baker D."/>
            <person name="Gharbi K."/>
            <person name="Hall N."/>
            <person name="Watson M."/>
            <person name="Adriaenssens E.M."/>
            <person name="Foster-Nyarko E."/>
            <person name="Jarju S."/>
            <person name="Secka A."/>
            <person name="Antonio M."/>
            <person name="Oren A."/>
            <person name="Chaudhuri R.R."/>
            <person name="La Ragione R."/>
            <person name="Hildebrand F."/>
            <person name="Pallen M.J."/>
        </authorList>
    </citation>
    <scope>NUCLEOTIDE SEQUENCE</scope>
    <source>
        <strain evidence="1">B3-1481</strain>
    </source>
</reference>
<name>A0A9D9NMY8_9BACT</name>
<evidence type="ECO:0000313" key="2">
    <source>
        <dbReference type="Proteomes" id="UP000823769"/>
    </source>
</evidence>